<proteinExistence type="predicted"/>
<reference evidence="3" key="1">
    <citation type="journal article" date="2014" name="Int. J. Syst. Evol. Microbiol.">
        <title>Complete genome sequence of Corynebacterium casei LMG S-19264T (=DSM 44701T), isolated from a smear-ripened cheese.</title>
        <authorList>
            <consortium name="US DOE Joint Genome Institute (JGI-PGF)"/>
            <person name="Walter F."/>
            <person name="Albersmeier A."/>
            <person name="Kalinowski J."/>
            <person name="Ruckert C."/>
        </authorList>
    </citation>
    <scope>NUCLEOTIDE SEQUENCE</scope>
    <source>
        <strain evidence="3">NBRC 112290</strain>
    </source>
</reference>
<dbReference type="RefSeq" id="WP_284248473.1">
    <property type="nucleotide sequence ID" value="NZ_BSUM01000001.1"/>
</dbReference>
<gene>
    <name evidence="2" type="ORF">GCM10025875_00420</name>
    <name evidence="3" type="ORF">GCM10025875_35400</name>
</gene>
<sequence>MTTPPPAPPPAGGPSHLVRRGLRSVWTWAAVAGLVAVTSGAWAAGGFAQVPEEGLPRVPADARVALGPYDVAIEGWSISREYDPSLLEIVDGDAWLVIGADLTGAPPRSTTYKSDSIEVSSLEPTAYPRAVSPVDGSYVSYIHPGVTTPALILIPVTEEDARTLESLSTLPVLLTSYTYTQHVLSGEETWLRPQPRATAQVPRVDSIVPEVEPEDDR</sequence>
<feature type="region of interest" description="Disordered" evidence="1">
    <location>
        <begin position="195"/>
        <end position="217"/>
    </location>
</feature>
<accession>A0AA38CSL6</accession>
<dbReference type="AlphaFoldDB" id="A0AA38CSL6"/>
<evidence type="ECO:0000313" key="3">
    <source>
        <dbReference type="EMBL" id="GMA33548.1"/>
    </source>
</evidence>
<reference evidence="3" key="2">
    <citation type="submission" date="2023-02" db="EMBL/GenBank/DDBJ databases">
        <authorList>
            <person name="Sun Q."/>
            <person name="Mori K."/>
        </authorList>
    </citation>
    <scope>NUCLEOTIDE SEQUENCE</scope>
    <source>
        <strain evidence="3">NBRC 112290</strain>
    </source>
</reference>
<keyword evidence="4" id="KW-1185">Reference proteome</keyword>
<organism evidence="3 4">
    <name type="scientific">Litorihabitans aurantiacus</name>
    <dbReference type="NCBI Taxonomy" id="1930061"/>
    <lineage>
        <taxon>Bacteria</taxon>
        <taxon>Bacillati</taxon>
        <taxon>Actinomycetota</taxon>
        <taxon>Actinomycetes</taxon>
        <taxon>Micrococcales</taxon>
        <taxon>Beutenbergiaceae</taxon>
        <taxon>Litorihabitans</taxon>
    </lineage>
</organism>
<evidence type="ECO:0000313" key="2">
    <source>
        <dbReference type="EMBL" id="GMA30050.1"/>
    </source>
</evidence>
<dbReference type="EMBL" id="BSUM01000001">
    <property type="protein sequence ID" value="GMA30050.1"/>
    <property type="molecule type" value="Genomic_DNA"/>
</dbReference>
<comment type="caution">
    <text evidence="3">The sequence shown here is derived from an EMBL/GenBank/DDBJ whole genome shotgun (WGS) entry which is preliminary data.</text>
</comment>
<evidence type="ECO:0000256" key="1">
    <source>
        <dbReference type="SAM" id="MobiDB-lite"/>
    </source>
</evidence>
<dbReference type="EMBL" id="BSUM01000001">
    <property type="protein sequence ID" value="GMA33548.1"/>
    <property type="molecule type" value="Genomic_DNA"/>
</dbReference>
<evidence type="ECO:0000313" key="4">
    <source>
        <dbReference type="Proteomes" id="UP001157161"/>
    </source>
</evidence>
<protein>
    <submittedName>
        <fullName evidence="3">Uncharacterized protein</fullName>
    </submittedName>
</protein>
<dbReference type="Proteomes" id="UP001157161">
    <property type="component" value="Unassembled WGS sequence"/>
</dbReference>
<name>A0AA38CSL6_9MICO</name>